<organism evidence="1 3">
    <name type="scientific">Enterococcus moraviensis ATCC BAA-383</name>
    <dbReference type="NCBI Taxonomy" id="1158609"/>
    <lineage>
        <taxon>Bacteria</taxon>
        <taxon>Bacillati</taxon>
        <taxon>Bacillota</taxon>
        <taxon>Bacilli</taxon>
        <taxon>Lactobacillales</taxon>
        <taxon>Enterococcaceae</taxon>
        <taxon>Enterococcus</taxon>
    </lineage>
</organism>
<proteinExistence type="predicted"/>
<dbReference type="Proteomes" id="UP000014157">
    <property type="component" value="Unassembled WGS sequence"/>
</dbReference>
<dbReference type="AlphaFoldDB" id="R2R5D1"/>
<gene>
    <name evidence="2" type="ORF">I586_01135</name>
    <name evidence="1" type="ORF">UAY_00731</name>
</gene>
<evidence type="ECO:0000313" key="2">
    <source>
        <dbReference type="EMBL" id="EOT74137.1"/>
    </source>
</evidence>
<name>R2R5D1_9ENTE</name>
<reference evidence="2 4" key="2">
    <citation type="submission" date="2013-03" db="EMBL/GenBank/DDBJ databases">
        <title>The Genome Sequence of Enterococcus moraviensis BAA-383 (PacBio/Illumina hybrid assembly).</title>
        <authorList>
            <consortium name="The Broad Institute Genomics Platform"/>
            <consortium name="The Broad Institute Genome Sequencing Center for Infectious Disease"/>
            <person name="Earl A."/>
            <person name="Russ C."/>
            <person name="Gilmore M."/>
            <person name="Surin D."/>
            <person name="Walker B."/>
            <person name="Young S."/>
            <person name="Zeng Q."/>
            <person name="Gargeya S."/>
            <person name="Fitzgerald M."/>
            <person name="Haas B."/>
            <person name="Abouelleil A."/>
            <person name="Allen A.W."/>
            <person name="Alvarado L."/>
            <person name="Arachchi H.M."/>
            <person name="Berlin A.M."/>
            <person name="Chapman S.B."/>
            <person name="Gainer-Dewar J."/>
            <person name="Goldberg J."/>
            <person name="Griggs A."/>
            <person name="Gujja S."/>
            <person name="Hansen M."/>
            <person name="Howarth C."/>
            <person name="Imamovic A."/>
            <person name="Ireland A."/>
            <person name="Larimer J."/>
            <person name="McCowan C."/>
            <person name="Murphy C."/>
            <person name="Pearson M."/>
            <person name="Poon T.W."/>
            <person name="Priest M."/>
            <person name="Roberts A."/>
            <person name="Saif S."/>
            <person name="Shea T."/>
            <person name="Sisk P."/>
            <person name="Sykes S."/>
            <person name="Wortman J."/>
            <person name="Nusbaum C."/>
            <person name="Birren B."/>
        </authorList>
    </citation>
    <scope>NUCLEOTIDE SEQUENCE [LARGE SCALE GENOMIC DNA]</scope>
    <source>
        <strain evidence="2 4">ATCC BAA-383</strain>
    </source>
</reference>
<evidence type="ECO:0000313" key="3">
    <source>
        <dbReference type="Proteomes" id="UP000013781"/>
    </source>
</evidence>
<protein>
    <recommendedName>
        <fullName evidence="5">Lipopolysaccharide biosynthesis protein</fullName>
    </recommendedName>
</protein>
<evidence type="ECO:0000313" key="1">
    <source>
        <dbReference type="EMBL" id="EOI02986.1"/>
    </source>
</evidence>
<dbReference type="EMBL" id="AJAS01000008">
    <property type="protein sequence ID" value="EOI02986.1"/>
    <property type="molecule type" value="Genomic_DNA"/>
</dbReference>
<comment type="caution">
    <text evidence="1">The sequence shown here is derived from an EMBL/GenBank/DDBJ whole genome shotgun (WGS) entry which is preliminary data.</text>
</comment>
<accession>R2R5D1</accession>
<evidence type="ECO:0008006" key="5">
    <source>
        <dbReference type="Google" id="ProtNLM"/>
    </source>
</evidence>
<dbReference type="eggNOG" id="COG0438">
    <property type="taxonomic scope" value="Bacteria"/>
</dbReference>
<dbReference type="STRING" id="155617.RV09_GL002737"/>
<evidence type="ECO:0000313" key="4">
    <source>
        <dbReference type="Proteomes" id="UP000014157"/>
    </source>
</evidence>
<dbReference type="OrthoDB" id="3251881at2"/>
<dbReference type="RefSeq" id="WP_010764130.1">
    <property type="nucleotide sequence ID" value="NZ_ASWB01000001.1"/>
</dbReference>
<dbReference type="EMBL" id="ASWB01000001">
    <property type="protein sequence ID" value="EOT74137.1"/>
    <property type="molecule type" value="Genomic_DNA"/>
</dbReference>
<sequence>MNYGRMMIITLDEKSVLFSKDAQDLGIHVEKYFDKRSLIVKVLNYVDKKMNVQLASLFYGNWKKKLNEIDVVLLNSHFFSRPLIKYLNRNFPTIRIMVWYSNPVAKDTPVDFFSGLACELWSFDKDDCKKYGLKHNNQFIDQTKLIVTKHDPKYHSDICFIGVDKERLNLLLELEQYFISEKLNPFIYVVNSSKNSRLDYDYKEAISYDELINYEGNTHAILDVVQKNQHGLSLRPIEAMFLEKKLITNNTSVETMDFYVPENIFILNENNKHEIPAFLTTPSITLSEEIKEKYTFKGWFNNFFKN</sequence>
<dbReference type="HOGENOM" id="CLU_066435_2_1_9"/>
<dbReference type="Proteomes" id="UP000013781">
    <property type="component" value="Unassembled WGS sequence"/>
</dbReference>
<keyword evidence="4" id="KW-1185">Reference proteome</keyword>
<reference evidence="1 3" key="1">
    <citation type="submission" date="2013-02" db="EMBL/GenBank/DDBJ databases">
        <title>The Genome Sequence of Enterococcus moraviensis BAA-383.</title>
        <authorList>
            <consortium name="The Broad Institute Genome Sequencing Platform"/>
            <consortium name="The Broad Institute Genome Sequencing Center for Infectious Disease"/>
            <person name="Earl A.M."/>
            <person name="Gilmore M.S."/>
            <person name="Lebreton F."/>
            <person name="Walker B."/>
            <person name="Young S.K."/>
            <person name="Zeng Q."/>
            <person name="Gargeya S."/>
            <person name="Fitzgerald M."/>
            <person name="Haas B."/>
            <person name="Abouelleil A."/>
            <person name="Alvarado L."/>
            <person name="Arachchi H.M."/>
            <person name="Berlin A.M."/>
            <person name="Chapman S.B."/>
            <person name="Dewar J."/>
            <person name="Goldberg J."/>
            <person name="Griggs A."/>
            <person name="Gujja S."/>
            <person name="Hansen M."/>
            <person name="Howarth C."/>
            <person name="Imamovic A."/>
            <person name="Larimer J."/>
            <person name="McCowan C."/>
            <person name="Murphy C."/>
            <person name="Neiman D."/>
            <person name="Pearson M."/>
            <person name="Priest M."/>
            <person name="Roberts A."/>
            <person name="Saif S."/>
            <person name="Shea T."/>
            <person name="Sisk P."/>
            <person name="Sykes S."/>
            <person name="Wortman J."/>
            <person name="Nusbaum C."/>
            <person name="Birren B."/>
        </authorList>
    </citation>
    <scope>NUCLEOTIDE SEQUENCE [LARGE SCALE GENOMIC DNA]</scope>
    <source>
        <strain evidence="1 3">ATCC BAA-383</strain>
    </source>
</reference>
<dbReference type="PATRIC" id="fig|1158609.3.peg.695"/>